<protein>
    <submittedName>
        <fullName evidence="1">Uncharacterized protein</fullName>
    </submittedName>
</protein>
<dbReference type="AlphaFoldDB" id="A0A6J4S991"/>
<dbReference type="EMBL" id="CADCVV010000038">
    <property type="protein sequence ID" value="CAA9486563.1"/>
    <property type="molecule type" value="Genomic_DNA"/>
</dbReference>
<name>A0A6J4S991_9ACTN</name>
<organism evidence="1">
    <name type="scientific">uncultured Solirubrobacterales bacterium</name>
    <dbReference type="NCBI Taxonomy" id="768556"/>
    <lineage>
        <taxon>Bacteria</taxon>
        <taxon>Bacillati</taxon>
        <taxon>Actinomycetota</taxon>
        <taxon>Thermoleophilia</taxon>
        <taxon>Solirubrobacterales</taxon>
        <taxon>environmental samples</taxon>
    </lineage>
</organism>
<sequence>MELRRSPDRALGRRNSHRWARRRSRRLHITILSVGYMVGRGLA</sequence>
<proteinExistence type="predicted"/>
<reference evidence="1" key="1">
    <citation type="submission" date="2020-02" db="EMBL/GenBank/DDBJ databases">
        <authorList>
            <person name="Meier V. D."/>
        </authorList>
    </citation>
    <scope>NUCLEOTIDE SEQUENCE</scope>
    <source>
        <strain evidence="1">AVDCRST_MAG17</strain>
    </source>
</reference>
<accession>A0A6J4S991</accession>
<evidence type="ECO:0000313" key="1">
    <source>
        <dbReference type="EMBL" id="CAA9486563.1"/>
    </source>
</evidence>
<gene>
    <name evidence="1" type="ORF">AVDCRST_MAG17-520</name>
</gene>